<protein>
    <recommendedName>
        <fullName evidence="3">CARDB domain-containing protein</fullName>
    </recommendedName>
</protein>
<dbReference type="RefSeq" id="WP_166394857.1">
    <property type="nucleotide sequence ID" value="NZ_CP045121.1"/>
</dbReference>
<dbReference type="InterPro" id="IPR013783">
    <property type="entry name" value="Ig-like_fold"/>
</dbReference>
<organism evidence="1 2">
    <name type="scientific">Rubrobacter marinus</name>
    <dbReference type="NCBI Taxonomy" id="2653852"/>
    <lineage>
        <taxon>Bacteria</taxon>
        <taxon>Bacillati</taxon>
        <taxon>Actinomycetota</taxon>
        <taxon>Rubrobacteria</taxon>
        <taxon>Rubrobacterales</taxon>
        <taxon>Rubrobacteraceae</taxon>
        <taxon>Rubrobacter</taxon>
    </lineage>
</organism>
<evidence type="ECO:0008006" key="3">
    <source>
        <dbReference type="Google" id="ProtNLM"/>
    </source>
</evidence>
<dbReference type="GO" id="GO:0005975">
    <property type="term" value="P:carbohydrate metabolic process"/>
    <property type="evidence" value="ECO:0007669"/>
    <property type="project" value="UniProtKB-ARBA"/>
</dbReference>
<sequence length="322" mass="33530">MTLLGSILFLTICCFFIFFVAKGCVAAQESTQVRKYVTSADSTLSDSANLGREELQGALVGAAEDPASMDAGALSAASDKARTYYLDALHNQEVPPGFEDAHHYVVSSLGIRSEALENLSGAVGAEPAEAGEALAASVEDFKLSDAIIRDHYVPSSEDALEASGRRGDRSYLYEPEPFMDYEALGLETEAAGAASATSSDPNALHGVEIFGVEVGGQPLYAGGNAVLTGSAEPIFLVTVTNSGEVPETGVPVEVVLNTIAERQALSARVERIEPGGSATVEVGGFKPGQLNETAEATVSVGPVEYEQNEDNNALTGTVTFGL</sequence>
<keyword evidence="2" id="KW-1185">Reference proteome</keyword>
<proteinExistence type="predicted"/>
<accession>A0A6G8PRY6</accession>
<evidence type="ECO:0000313" key="1">
    <source>
        <dbReference type="EMBL" id="QIN77190.1"/>
    </source>
</evidence>
<dbReference type="Gene3D" id="2.60.40.10">
    <property type="entry name" value="Immunoglobulins"/>
    <property type="match status" value="1"/>
</dbReference>
<evidence type="ECO:0000313" key="2">
    <source>
        <dbReference type="Proteomes" id="UP000502706"/>
    </source>
</evidence>
<gene>
    <name evidence="1" type="ORF">GBA65_00185</name>
</gene>
<dbReference type="EMBL" id="CP045121">
    <property type="protein sequence ID" value="QIN77190.1"/>
    <property type="molecule type" value="Genomic_DNA"/>
</dbReference>
<dbReference type="AlphaFoldDB" id="A0A6G8PRY6"/>
<dbReference type="KEGG" id="rmar:GBA65_00185"/>
<name>A0A6G8PRY6_9ACTN</name>
<dbReference type="Proteomes" id="UP000502706">
    <property type="component" value="Chromosome"/>
</dbReference>
<reference evidence="1 2" key="1">
    <citation type="submission" date="2019-10" db="EMBL/GenBank/DDBJ databases">
        <title>Rubrobacter sp nov SCSIO 52915 isolated from a deep-sea sediment in the South China Sea.</title>
        <authorList>
            <person name="Chen R.W."/>
        </authorList>
    </citation>
    <scope>NUCLEOTIDE SEQUENCE [LARGE SCALE GENOMIC DNA]</scope>
    <source>
        <strain evidence="1 2">SCSIO 52915</strain>
    </source>
</reference>